<protein>
    <submittedName>
        <fullName evidence="1">Phospholipase D-like domain-containing protein</fullName>
    </submittedName>
</protein>
<dbReference type="Proteomes" id="UP000470022">
    <property type="component" value="Chromosome"/>
</dbReference>
<name>A0ACD5H8W3_9PROT</name>
<keyword evidence="2" id="KW-1185">Reference proteome</keyword>
<dbReference type="EMBL" id="CP127523">
    <property type="protein sequence ID" value="XRI70013.1"/>
    <property type="molecule type" value="Genomic_DNA"/>
</dbReference>
<accession>A0ACD5H8W3</accession>
<proteinExistence type="predicted"/>
<evidence type="ECO:0000313" key="1">
    <source>
        <dbReference type="EMBL" id="XRI70013.1"/>
    </source>
</evidence>
<organism evidence="1 2">
    <name type="scientific">Acidithiobacillus ferrianus</name>
    <dbReference type="NCBI Taxonomy" id="2678518"/>
    <lineage>
        <taxon>Bacteria</taxon>
        <taxon>Pseudomonadati</taxon>
        <taxon>Pseudomonadota</taxon>
        <taxon>Acidithiobacillia</taxon>
        <taxon>Acidithiobacillales</taxon>
        <taxon>Acidithiobacillaceae</taxon>
        <taxon>Acidithiobacillus</taxon>
    </lineage>
</organism>
<evidence type="ECO:0000313" key="2">
    <source>
        <dbReference type="Proteomes" id="UP000470022"/>
    </source>
</evidence>
<sequence length="87" mass="9884">MLYIEPHAGPAPMVQVITDARHMVDLNVYYLSSKPILSALRRAHAHGVNVRVILDRLPYGIKPWMVRKEARAVRETGAALHWAPSRF</sequence>
<reference evidence="1" key="1">
    <citation type="submission" date="2023-06" db="EMBL/GenBank/DDBJ databases">
        <title>Complete and circular genome of Acidithiobacillus ferrianus DSM 107098.</title>
        <authorList>
            <person name="Norris P.R."/>
            <person name="Falagan C."/>
            <person name="Moya-Beltran A."/>
            <person name="Castro M."/>
            <person name="Quatrini R."/>
            <person name="Johnson D.B."/>
        </authorList>
    </citation>
    <scope>NUCLEOTIDE SEQUENCE</scope>
    <source>
        <strain evidence="1">MG</strain>
    </source>
</reference>
<gene>
    <name evidence="1" type="ORF">GL267_004820</name>
</gene>